<evidence type="ECO:0000256" key="6">
    <source>
        <dbReference type="ARBA" id="ARBA00022723"/>
    </source>
</evidence>
<reference evidence="11 12" key="1">
    <citation type="journal article" date="2006" name="Int. J. Syst. Evol. Microbiol.">
        <title>Costertonia aggregata gen. nov., sp. nov., a mesophilic marine bacterium of the family Flavobacteriaceae, isolated from a mature biofilm.</title>
        <authorList>
            <person name="Kwon K.K."/>
            <person name="Lee Y.K."/>
            <person name="Lee H.K."/>
        </authorList>
    </citation>
    <scope>NUCLEOTIDE SEQUENCE [LARGE SCALE GENOMIC DNA]</scope>
    <source>
        <strain evidence="11 12">KCCM 42265</strain>
    </source>
</reference>
<protein>
    <recommendedName>
        <fullName evidence="3">tRNA threonylcarbamoyladenosine biosynthesis protein TsaE</fullName>
    </recommendedName>
    <alternativeName>
        <fullName evidence="10">t(6)A37 threonylcarbamoyladenosine biosynthesis protein TsaE</fullName>
    </alternativeName>
</protein>
<dbReference type="Pfam" id="PF02367">
    <property type="entry name" value="TsaE"/>
    <property type="match status" value="1"/>
</dbReference>
<accession>A0A7H9AV04</accession>
<keyword evidence="6" id="KW-0479">Metal-binding</keyword>
<keyword evidence="7" id="KW-0547">Nucleotide-binding</keyword>
<evidence type="ECO:0000256" key="4">
    <source>
        <dbReference type="ARBA" id="ARBA00022490"/>
    </source>
</evidence>
<dbReference type="InterPro" id="IPR003442">
    <property type="entry name" value="T6A_TsaE"/>
</dbReference>
<evidence type="ECO:0000313" key="12">
    <source>
        <dbReference type="Proteomes" id="UP000509302"/>
    </source>
</evidence>
<sequence>MQIIYTEKELPILAKEIIAQTTSKIICLYGEMGAGKTTLVKHLLKELGGGDMGNSPTFGIVNEYYAIDGEVLAYHFDFYRLNHETEALDIGFEDYISSNAWIFIEWPEKISSFLPKEATELRIGILDETRRKITLLNK</sequence>
<dbReference type="Proteomes" id="UP000509302">
    <property type="component" value="Chromosome"/>
</dbReference>
<dbReference type="GO" id="GO:0016740">
    <property type="term" value="F:transferase activity"/>
    <property type="evidence" value="ECO:0007669"/>
    <property type="project" value="UniProtKB-KW"/>
</dbReference>
<evidence type="ECO:0000256" key="5">
    <source>
        <dbReference type="ARBA" id="ARBA00022694"/>
    </source>
</evidence>
<comment type="similarity">
    <text evidence="2">Belongs to the TsaE family.</text>
</comment>
<evidence type="ECO:0000256" key="2">
    <source>
        <dbReference type="ARBA" id="ARBA00007599"/>
    </source>
</evidence>
<keyword evidence="8" id="KW-0067">ATP-binding</keyword>
<dbReference type="KEGG" id="cagg:HYG79_17460"/>
<evidence type="ECO:0000256" key="9">
    <source>
        <dbReference type="ARBA" id="ARBA00022842"/>
    </source>
</evidence>
<keyword evidence="9" id="KW-0460">Magnesium</keyword>
<dbReference type="GO" id="GO:0005524">
    <property type="term" value="F:ATP binding"/>
    <property type="evidence" value="ECO:0007669"/>
    <property type="project" value="UniProtKB-KW"/>
</dbReference>
<comment type="subcellular location">
    <subcellularLocation>
        <location evidence="1">Cytoplasm</location>
    </subcellularLocation>
</comment>
<keyword evidence="4" id="KW-0963">Cytoplasm</keyword>
<keyword evidence="11" id="KW-0808">Transferase</keyword>
<proteinExistence type="inferred from homology"/>
<evidence type="ECO:0000256" key="10">
    <source>
        <dbReference type="ARBA" id="ARBA00032441"/>
    </source>
</evidence>
<gene>
    <name evidence="11" type="primary">tsaE</name>
    <name evidence="11" type="ORF">HYG79_17460</name>
</gene>
<evidence type="ECO:0000256" key="3">
    <source>
        <dbReference type="ARBA" id="ARBA00019010"/>
    </source>
</evidence>
<dbReference type="AlphaFoldDB" id="A0A7H9AV04"/>
<dbReference type="GO" id="GO:0046872">
    <property type="term" value="F:metal ion binding"/>
    <property type="evidence" value="ECO:0007669"/>
    <property type="project" value="UniProtKB-KW"/>
</dbReference>
<evidence type="ECO:0000313" key="11">
    <source>
        <dbReference type="EMBL" id="QLG47319.1"/>
    </source>
</evidence>
<dbReference type="NCBIfam" id="TIGR00150">
    <property type="entry name" value="T6A_YjeE"/>
    <property type="match status" value="1"/>
</dbReference>
<evidence type="ECO:0000256" key="1">
    <source>
        <dbReference type="ARBA" id="ARBA00004496"/>
    </source>
</evidence>
<dbReference type="EMBL" id="CP058595">
    <property type="protein sequence ID" value="QLG47319.1"/>
    <property type="molecule type" value="Genomic_DNA"/>
</dbReference>
<dbReference type="PANTHER" id="PTHR33540">
    <property type="entry name" value="TRNA THREONYLCARBAMOYLADENOSINE BIOSYNTHESIS PROTEIN TSAE"/>
    <property type="match status" value="1"/>
</dbReference>
<dbReference type="PANTHER" id="PTHR33540:SF2">
    <property type="entry name" value="TRNA THREONYLCARBAMOYLADENOSINE BIOSYNTHESIS PROTEIN TSAE"/>
    <property type="match status" value="1"/>
</dbReference>
<dbReference type="GO" id="GO:0005737">
    <property type="term" value="C:cytoplasm"/>
    <property type="evidence" value="ECO:0007669"/>
    <property type="project" value="UniProtKB-SubCell"/>
</dbReference>
<organism evidence="11 12">
    <name type="scientific">Costertonia aggregata</name>
    <dbReference type="NCBI Taxonomy" id="343403"/>
    <lineage>
        <taxon>Bacteria</taxon>
        <taxon>Pseudomonadati</taxon>
        <taxon>Bacteroidota</taxon>
        <taxon>Flavobacteriia</taxon>
        <taxon>Flavobacteriales</taxon>
        <taxon>Flavobacteriaceae</taxon>
        <taxon>Costertonia</taxon>
    </lineage>
</organism>
<dbReference type="InterPro" id="IPR027417">
    <property type="entry name" value="P-loop_NTPase"/>
</dbReference>
<dbReference type="Gene3D" id="3.40.50.300">
    <property type="entry name" value="P-loop containing nucleotide triphosphate hydrolases"/>
    <property type="match status" value="1"/>
</dbReference>
<keyword evidence="5" id="KW-0819">tRNA processing</keyword>
<keyword evidence="12" id="KW-1185">Reference proteome</keyword>
<dbReference type="GO" id="GO:0002949">
    <property type="term" value="P:tRNA threonylcarbamoyladenosine modification"/>
    <property type="evidence" value="ECO:0007669"/>
    <property type="project" value="InterPro"/>
</dbReference>
<evidence type="ECO:0000256" key="8">
    <source>
        <dbReference type="ARBA" id="ARBA00022840"/>
    </source>
</evidence>
<dbReference type="SUPFAM" id="SSF52540">
    <property type="entry name" value="P-loop containing nucleoside triphosphate hydrolases"/>
    <property type="match status" value="1"/>
</dbReference>
<name>A0A7H9AV04_9FLAO</name>
<evidence type="ECO:0000256" key="7">
    <source>
        <dbReference type="ARBA" id="ARBA00022741"/>
    </source>
</evidence>